<proteinExistence type="predicted"/>
<gene>
    <name evidence="3" type="ORF">D7I46_00860</name>
</gene>
<evidence type="ECO:0000259" key="2">
    <source>
        <dbReference type="PROSITE" id="PS50846"/>
    </source>
</evidence>
<dbReference type="GO" id="GO:0046872">
    <property type="term" value="F:metal ion binding"/>
    <property type="evidence" value="ECO:0007669"/>
    <property type="project" value="UniProtKB-KW"/>
</dbReference>
<keyword evidence="1" id="KW-0479">Metal-binding</keyword>
<keyword evidence="4" id="KW-1185">Reference proteome</keyword>
<dbReference type="PROSITE" id="PS50846">
    <property type="entry name" value="HMA_2"/>
    <property type="match status" value="1"/>
</dbReference>
<evidence type="ECO:0000256" key="1">
    <source>
        <dbReference type="ARBA" id="ARBA00022723"/>
    </source>
</evidence>
<evidence type="ECO:0000313" key="4">
    <source>
        <dbReference type="Proteomes" id="UP000269374"/>
    </source>
</evidence>
<organism evidence="3 4">
    <name type="scientific">Lactococcus allomyrinae</name>
    <dbReference type="NCBI Taxonomy" id="2419773"/>
    <lineage>
        <taxon>Bacteria</taxon>
        <taxon>Bacillati</taxon>
        <taxon>Bacillota</taxon>
        <taxon>Bacilli</taxon>
        <taxon>Lactobacillales</taxon>
        <taxon>Streptococcaceae</taxon>
        <taxon>Lactococcus</taxon>
    </lineage>
</organism>
<dbReference type="FunFam" id="3.30.70.100:FF:000001">
    <property type="entry name" value="ATPase copper transporting beta"/>
    <property type="match status" value="1"/>
</dbReference>
<dbReference type="AlphaFoldDB" id="A0A387BMK3"/>
<accession>A0A387BMK3</accession>
<dbReference type="InterPro" id="IPR036163">
    <property type="entry name" value="HMA_dom_sf"/>
</dbReference>
<name>A0A387BMK3_9LACT</name>
<dbReference type="RefSeq" id="WP_120771149.1">
    <property type="nucleotide sequence ID" value="NZ_CP032627.1"/>
</dbReference>
<dbReference type="Proteomes" id="UP000269374">
    <property type="component" value="Chromosome"/>
</dbReference>
<evidence type="ECO:0000313" key="3">
    <source>
        <dbReference type="EMBL" id="AYF99760.1"/>
    </source>
</evidence>
<dbReference type="PROSITE" id="PS01047">
    <property type="entry name" value="HMA_1"/>
    <property type="match status" value="1"/>
</dbReference>
<protein>
    <submittedName>
        <fullName evidence="3">Copper chaperone</fullName>
    </submittedName>
</protein>
<dbReference type="SUPFAM" id="SSF55008">
    <property type="entry name" value="HMA, heavy metal-associated domain"/>
    <property type="match status" value="1"/>
</dbReference>
<dbReference type="InterPro" id="IPR006121">
    <property type="entry name" value="HMA_dom"/>
</dbReference>
<dbReference type="KEGG" id="lact:D7I46_00860"/>
<dbReference type="OrthoDB" id="2721717at2"/>
<dbReference type="Gene3D" id="3.30.70.100">
    <property type="match status" value="1"/>
</dbReference>
<reference evidence="3 4" key="1">
    <citation type="submission" date="2018-09" db="EMBL/GenBank/DDBJ databases">
        <title>Genome sequencing of strain 1JSPR-7.</title>
        <authorList>
            <person name="Heo J."/>
            <person name="Kim S.-J."/>
            <person name="Kwon S.-W."/>
        </authorList>
    </citation>
    <scope>NUCLEOTIDE SEQUENCE [LARGE SCALE GENOMIC DNA]</scope>
    <source>
        <strain evidence="3 4">1JSPR-7</strain>
    </source>
</reference>
<dbReference type="CDD" id="cd00371">
    <property type="entry name" value="HMA"/>
    <property type="match status" value="1"/>
</dbReference>
<dbReference type="EMBL" id="CP032627">
    <property type="protein sequence ID" value="AYF99760.1"/>
    <property type="molecule type" value="Genomic_DNA"/>
</dbReference>
<feature type="domain" description="HMA" evidence="2">
    <location>
        <begin position="2"/>
        <end position="68"/>
    </location>
</feature>
<sequence length="75" mass="8352">MNKMIMKLDELSCPSCMTKIEGTIAQTAGVKTVKVLFNASKVKTEFDENIVSRSELVSKVERLGYEVQNTKVTPL</sequence>
<dbReference type="Pfam" id="PF00403">
    <property type="entry name" value="HMA"/>
    <property type="match status" value="1"/>
</dbReference>
<dbReference type="InterPro" id="IPR017969">
    <property type="entry name" value="Heavy-metal-associated_CS"/>
</dbReference>